<gene>
    <name evidence="5" type="ORF">E2K98_18075</name>
    <name evidence="4" type="ORF">RCG21_05405</name>
</gene>
<accession>A0A4R5VNF2</accession>
<dbReference type="AlphaFoldDB" id="A0A4R5VNF2"/>
<sequence>MIIREARLEELSFIREQRVLAYQEHAARIPEGHWNALKHGISSEGDLHPGAVRIVAERDGAIVGSVVLFPAKTDAYEGLLVELDYPEIRMLAVTPEARGKGVAKSLILECISRAKTLGHSAIGLHTGEFMESAMQLYENLGFERLPEFDFEPANDGIIVKAYRLSF</sequence>
<dbReference type="PROSITE" id="PS51186">
    <property type="entry name" value="GNAT"/>
    <property type="match status" value="1"/>
</dbReference>
<protein>
    <submittedName>
        <fullName evidence="5">GNAT family N-acetyltransferase</fullName>
    </submittedName>
</protein>
<dbReference type="Gene3D" id="3.40.630.30">
    <property type="match status" value="1"/>
</dbReference>
<keyword evidence="7" id="KW-1185">Reference proteome</keyword>
<proteinExistence type="predicted"/>
<dbReference type="RefSeq" id="WP_133336557.1">
    <property type="nucleotide sequence ID" value="NZ_JAVGVR010000001.1"/>
</dbReference>
<dbReference type="Proteomes" id="UP001178888">
    <property type="component" value="Unassembled WGS sequence"/>
</dbReference>
<evidence type="ECO:0000313" key="5">
    <source>
        <dbReference type="EMBL" id="TDK59832.1"/>
    </source>
</evidence>
<reference evidence="4" key="2">
    <citation type="submission" date="2023-08" db="EMBL/GenBank/DDBJ databases">
        <title>Nitrogen cycling bacteria in agricultural field soils.</title>
        <authorList>
            <person name="Jang J."/>
        </authorList>
    </citation>
    <scope>NUCLEOTIDE SEQUENCE</scope>
    <source>
        <strain evidence="4">PS3-36</strain>
    </source>
</reference>
<dbReference type="InterPro" id="IPR016181">
    <property type="entry name" value="Acyl_CoA_acyltransferase"/>
</dbReference>
<reference evidence="5 6" key="1">
    <citation type="submission" date="2019-03" db="EMBL/GenBank/DDBJ databases">
        <title>Bacillus niacini sp. nov. a Nicotinate-Metabolizing Mesophile Isolated from Soil.</title>
        <authorList>
            <person name="Zhang G."/>
        </authorList>
    </citation>
    <scope>NUCLEOTIDE SEQUENCE [LARGE SCALE GENOMIC DNA]</scope>
    <source>
        <strain evidence="5 6">WN066</strain>
    </source>
</reference>
<dbReference type="CDD" id="cd04301">
    <property type="entry name" value="NAT_SF"/>
    <property type="match status" value="1"/>
</dbReference>
<dbReference type="InterPro" id="IPR000182">
    <property type="entry name" value="GNAT_dom"/>
</dbReference>
<evidence type="ECO:0000313" key="4">
    <source>
        <dbReference type="EMBL" id="MDQ6595833.1"/>
    </source>
</evidence>
<evidence type="ECO:0000313" key="6">
    <source>
        <dbReference type="Proteomes" id="UP000295132"/>
    </source>
</evidence>
<dbReference type="Pfam" id="PF00583">
    <property type="entry name" value="Acetyltransf_1"/>
    <property type="match status" value="1"/>
</dbReference>
<evidence type="ECO:0000259" key="3">
    <source>
        <dbReference type="PROSITE" id="PS51186"/>
    </source>
</evidence>
<feature type="domain" description="N-acetyltransferase" evidence="3">
    <location>
        <begin position="1"/>
        <end position="166"/>
    </location>
</feature>
<evidence type="ECO:0000256" key="1">
    <source>
        <dbReference type="ARBA" id="ARBA00022679"/>
    </source>
</evidence>
<keyword evidence="2" id="KW-0012">Acyltransferase</keyword>
<evidence type="ECO:0000313" key="7">
    <source>
        <dbReference type="Proteomes" id="UP001178888"/>
    </source>
</evidence>
<organism evidence="5 6">
    <name type="scientific">Bacillus salipaludis</name>
    <dbReference type="NCBI Taxonomy" id="2547811"/>
    <lineage>
        <taxon>Bacteria</taxon>
        <taxon>Bacillati</taxon>
        <taxon>Bacillota</taxon>
        <taxon>Bacilli</taxon>
        <taxon>Bacillales</taxon>
        <taxon>Bacillaceae</taxon>
        <taxon>Bacillus</taxon>
    </lineage>
</organism>
<dbReference type="PANTHER" id="PTHR43877">
    <property type="entry name" value="AMINOALKYLPHOSPHONATE N-ACETYLTRANSFERASE-RELATED-RELATED"/>
    <property type="match status" value="1"/>
</dbReference>
<name>A0A4R5VNF2_9BACI</name>
<evidence type="ECO:0000256" key="2">
    <source>
        <dbReference type="ARBA" id="ARBA00023315"/>
    </source>
</evidence>
<keyword evidence="1 5" id="KW-0808">Transferase</keyword>
<dbReference type="EMBL" id="JAVGVR010000001">
    <property type="protein sequence ID" value="MDQ6595833.1"/>
    <property type="molecule type" value="Genomic_DNA"/>
</dbReference>
<dbReference type="Proteomes" id="UP000295132">
    <property type="component" value="Unassembled WGS sequence"/>
</dbReference>
<comment type="caution">
    <text evidence="5">The sequence shown here is derived from an EMBL/GenBank/DDBJ whole genome shotgun (WGS) entry which is preliminary data.</text>
</comment>
<dbReference type="InterPro" id="IPR050832">
    <property type="entry name" value="Bact_Acetyltransf"/>
</dbReference>
<dbReference type="GO" id="GO:0016747">
    <property type="term" value="F:acyltransferase activity, transferring groups other than amino-acyl groups"/>
    <property type="evidence" value="ECO:0007669"/>
    <property type="project" value="InterPro"/>
</dbReference>
<dbReference type="SUPFAM" id="SSF55729">
    <property type="entry name" value="Acyl-CoA N-acyltransferases (Nat)"/>
    <property type="match status" value="1"/>
</dbReference>
<dbReference type="EMBL" id="SMYO01000008">
    <property type="protein sequence ID" value="TDK59832.1"/>
    <property type="molecule type" value="Genomic_DNA"/>
</dbReference>